<evidence type="ECO:0000313" key="1">
    <source>
        <dbReference type="EMBL" id="RLE45512.1"/>
    </source>
</evidence>
<accession>A0A497EJ78</accession>
<protein>
    <submittedName>
        <fullName evidence="1">Uncharacterized protein</fullName>
    </submittedName>
</protein>
<proteinExistence type="predicted"/>
<dbReference type="Proteomes" id="UP000278475">
    <property type="component" value="Unassembled WGS sequence"/>
</dbReference>
<dbReference type="EMBL" id="QMQV01000251">
    <property type="protein sequence ID" value="RLE45512.1"/>
    <property type="molecule type" value="Genomic_DNA"/>
</dbReference>
<sequence length="76" mass="8749">EMTVYAVINKGRIVVVWDTELAEKTATQLHDFLGWWKDMEPWDQIVKISPNLEAVTGAKLTEIIEAMKCEKEAEEK</sequence>
<feature type="non-terminal residue" evidence="1">
    <location>
        <position position="1"/>
    </location>
</feature>
<organism evidence="1 2">
    <name type="scientific">Thermoproteota archaeon</name>
    <dbReference type="NCBI Taxonomy" id="2056631"/>
    <lineage>
        <taxon>Archaea</taxon>
        <taxon>Thermoproteota</taxon>
    </lineage>
</organism>
<comment type="caution">
    <text evidence="1">The sequence shown here is derived from an EMBL/GenBank/DDBJ whole genome shotgun (WGS) entry which is preliminary data.</text>
</comment>
<gene>
    <name evidence="1" type="ORF">DRJ31_11150</name>
</gene>
<name>A0A497EJ78_9CREN</name>
<reference evidence="1 2" key="1">
    <citation type="submission" date="2018-06" db="EMBL/GenBank/DDBJ databases">
        <title>Extensive metabolic versatility and redundancy in microbially diverse, dynamic hydrothermal sediments.</title>
        <authorList>
            <person name="Dombrowski N."/>
            <person name="Teske A."/>
            <person name="Baker B.J."/>
        </authorList>
    </citation>
    <scope>NUCLEOTIDE SEQUENCE [LARGE SCALE GENOMIC DNA]</scope>
    <source>
        <strain evidence="1">B66_G16</strain>
    </source>
</reference>
<evidence type="ECO:0000313" key="2">
    <source>
        <dbReference type="Proteomes" id="UP000278475"/>
    </source>
</evidence>
<dbReference type="AlphaFoldDB" id="A0A497EJ78"/>